<evidence type="ECO:0000313" key="2">
    <source>
        <dbReference type="Proteomes" id="UP001165962"/>
    </source>
</evidence>
<reference evidence="1" key="1">
    <citation type="submission" date="2020-03" db="EMBL/GenBank/DDBJ databases">
        <title>Draft sequencing of Paenibacilllus sp. S3N08.</title>
        <authorList>
            <person name="Kim D.-U."/>
        </authorList>
    </citation>
    <scope>NUCLEOTIDE SEQUENCE</scope>
    <source>
        <strain evidence="1">S3N08</strain>
    </source>
</reference>
<comment type="caution">
    <text evidence="1">The sequence shown here is derived from an EMBL/GenBank/DDBJ whole genome shotgun (WGS) entry which is preliminary data.</text>
</comment>
<name>A0ABX0JBI3_9BACL</name>
<dbReference type="Proteomes" id="UP001165962">
    <property type="component" value="Unassembled WGS sequence"/>
</dbReference>
<proteinExistence type="predicted"/>
<accession>A0ABX0JBI3</accession>
<organism evidence="1 2">
    <name type="scientific">Paenibacillus agricola</name>
    <dbReference type="NCBI Taxonomy" id="2716264"/>
    <lineage>
        <taxon>Bacteria</taxon>
        <taxon>Bacillati</taxon>
        <taxon>Bacillota</taxon>
        <taxon>Bacilli</taxon>
        <taxon>Bacillales</taxon>
        <taxon>Paenibacillaceae</taxon>
        <taxon>Paenibacillus</taxon>
    </lineage>
</organism>
<protein>
    <submittedName>
        <fullName evidence="1">Uncharacterized protein</fullName>
    </submittedName>
</protein>
<sequence length="165" mass="18642">MIKIFVGIKENNEVKGCISTTNEQRKKIAKPVEEIVEMAFQKHSLSSLKQASTLINWKSPEEIGDGIFLANYLNEGTIECFATYMQELLSFLHSFETKNDIPDLENINNNYTQKLAKYIIEGMVSLPNDVKAYFDHDVDSAIILDLDEGKIIKESFGTKKLSASD</sequence>
<dbReference type="RefSeq" id="WP_166153608.1">
    <property type="nucleotide sequence ID" value="NZ_JAAOIW010000011.1"/>
</dbReference>
<dbReference type="EMBL" id="JAAOIW010000011">
    <property type="protein sequence ID" value="NHN33308.1"/>
    <property type="molecule type" value="Genomic_DNA"/>
</dbReference>
<keyword evidence="2" id="KW-1185">Reference proteome</keyword>
<evidence type="ECO:0000313" key="1">
    <source>
        <dbReference type="EMBL" id="NHN33308.1"/>
    </source>
</evidence>
<gene>
    <name evidence="1" type="ORF">G9U52_26200</name>
</gene>